<feature type="region of interest" description="Disordered" evidence="4">
    <location>
        <begin position="431"/>
        <end position="450"/>
    </location>
</feature>
<dbReference type="EMBL" id="JAEACU010000001">
    <property type="protein sequence ID" value="KAH7547503.1"/>
    <property type="molecule type" value="Genomic_DNA"/>
</dbReference>
<accession>A0A978W6B9</accession>
<evidence type="ECO:0000256" key="2">
    <source>
        <dbReference type="ARBA" id="ARBA00022679"/>
    </source>
</evidence>
<sequence length="450" mass="50663">MSNIDLVVPCFHTPSVHFYRSIRGVPNFCDHVTVFKQALSKALVPFYPAAGRLRCDNNGRIEINCNAEGVLLIQAETSSIIDDFGDFAPTPELEKLITSFKCGGVSIGVARHHYAADGWSSFHFVNTWSDMVRGCDQITTPPVIVLERTWLRARDKPQPTFDHIEYKLPPTLKTSSEKHQSESGHHCENETTMASIFKLTKDHLNRLKAKSKEDGSNNNNNKVGYYTTYEMLAGHVWRCTCKARDLRSKPSWYAVSRVHDAIVRMDNDYLRSAVDFLELQPDIPLLAPGGHTFKSPNLAVVSWVRLPIHDTDFGWGRPTFTGPVAHIIKKEDGDDQCEGNNDGETSRRDSSSLDLVIKLGLGSVQHAHSQRLFLQANRLRFLRLHHSQGSTQKTLVHFYPIAGRYRRNDSGRIEIHCNGEGVLFLQAETSSSTDDFGDFTPTLNPQAYPR</sequence>
<dbReference type="Gene3D" id="3.30.559.10">
    <property type="entry name" value="Chloramphenicol acetyltransferase-like domain"/>
    <property type="match status" value="4"/>
</dbReference>
<evidence type="ECO:0000256" key="3">
    <source>
        <dbReference type="ARBA" id="ARBA00023315"/>
    </source>
</evidence>
<gene>
    <name evidence="5" type="ORF">FEM48_Zijuj01G0316900</name>
</gene>
<dbReference type="InterPro" id="IPR050317">
    <property type="entry name" value="Plant_Fungal_Acyltransferase"/>
</dbReference>
<feature type="compositionally biased region" description="Polar residues" evidence="4">
    <location>
        <begin position="441"/>
        <end position="450"/>
    </location>
</feature>
<comment type="similarity">
    <text evidence="1">Belongs to the plant acyltransferase family.</text>
</comment>
<dbReference type="Pfam" id="PF02458">
    <property type="entry name" value="Transferase"/>
    <property type="match status" value="2"/>
</dbReference>
<dbReference type="GO" id="GO:0016747">
    <property type="term" value="F:acyltransferase activity, transferring groups other than amino-acyl groups"/>
    <property type="evidence" value="ECO:0007669"/>
    <property type="project" value="TreeGrafter"/>
</dbReference>
<evidence type="ECO:0000313" key="6">
    <source>
        <dbReference type="Proteomes" id="UP000813462"/>
    </source>
</evidence>
<protein>
    <recommendedName>
        <fullName evidence="7">Shikimate O-hydroxycinnamoyltransferase-like</fullName>
    </recommendedName>
</protein>
<dbReference type="PANTHER" id="PTHR31642:SF11">
    <property type="entry name" value="SHIKIMATE O-HYDROXYCINNAMOYLTRANSFERASE"/>
    <property type="match status" value="1"/>
</dbReference>
<organism evidence="5 6">
    <name type="scientific">Ziziphus jujuba var. spinosa</name>
    <dbReference type="NCBI Taxonomy" id="714518"/>
    <lineage>
        <taxon>Eukaryota</taxon>
        <taxon>Viridiplantae</taxon>
        <taxon>Streptophyta</taxon>
        <taxon>Embryophyta</taxon>
        <taxon>Tracheophyta</taxon>
        <taxon>Spermatophyta</taxon>
        <taxon>Magnoliopsida</taxon>
        <taxon>eudicotyledons</taxon>
        <taxon>Gunneridae</taxon>
        <taxon>Pentapetalae</taxon>
        <taxon>rosids</taxon>
        <taxon>fabids</taxon>
        <taxon>Rosales</taxon>
        <taxon>Rhamnaceae</taxon>
        <taxon>Paliureae</taxon>
        <taxon>Ziziphus</taxon>
    </lineage>
</organism>
<dbReference type="InterPro" id="IPR023213">
    <property type="entry name" value="CAT-like_dom_sf"/>
</dbReference>
<keyword evidence="2" id="KW-0808">Transferase</keyword>
<keyword evidence="3" id="KW-0012">Acyltransferase</keyword>
<proteinExistence type="inferred from homology"/>
<evidence type="ECO:0000256" key="4">
    <source>
        <dbReference type="SAM" id="MobiDB-lite"/>
    </source>
</evidence>
<reference evidence="5" key="1">
    <citation type="journal article" date="2021" name="Front. Plant Sci.">
        <title>Chromosome-Scale Genome Assembly for Chinese Sour Jujube and Insights Into Its Genome Evolution and Domestication Signature.</title>
        <authorList>
            <person name="Shen L.-Y."/>
            <person name="Luo H."/>
            <person name="Wang X.-L."/>
            <person name="Wang X.-M."/>
            <person name="Qiu X.-J."/>
            <person name="Liu H."/>
            <person name="Zhou S.-S."/>
            <person name="Jia K.-H."/>
            <person name="Nie S."/>
            <person name="Bao Y.-T."/>
            <person name="Zhang R.-G."/>
            <person name="Yun Q.-Z."/>
            <person name="Chai Y.-H."/>
            <person name="Lu J.-Y."/>
            <person name="Li Y."/>
            <person name="Zhao S.-W."/>
            <person name="Mao J.-F."/>
            <person name="Jia S.-G."/>
            <person name="Mao Y.-M."/>
        </authorList>
    </citation>
    <scope>NUCLEOTIDE SEQUENCE</scope>
    <source>
        <strain evidence="5">AT0</strain>
        <tissue evidence="5">Leaf</tissue>
    </source>
</reference>
<dbReference type="PANTHER" id="PTHR31642">
    <property type="entry name" value="TRICHOTHECENE 3-O-ACETYLTRANSFERASE"/>
    <property type="match status" value="1"/>
</dbReference>
<evidence type="ECO:0000256" key="1">
    <source>
        <dbReference type="ARBA" id="ARBA00009861"/>
    </source>
</evidence>
<evidence type="ECO:0008006" key="7">
    <source>
        <dbReference type="Google" id="ProtNLM"/>
    </source>
</evidence>
<dbReference type="Proteomes" id="UP000813462">
    <property type="component" value="Unassembled WGS sequence"/>
</dbReference>
<evidence type="ECO:0000313" key="5">
    <source>
        <dbReference type="EMBL" id="KAH7547503.1"/>
    </source>
</evidence>
<dbReference type="AlphaFoldDB" id="A0A978W6B9"/>
<name>A0A978W6B9_ZIZJJ</name>
<comment type="caution">
    <text evidence="5">The sequence shown here is derived from an EMBL/GenBank/DDBJ whole genome shotgun (WGS) entry which is preliminary data.</text>
</comment>